<dbReference type="InterPro" id="IPR004087">
    <property type="entry name" value="KH_dom"/>
</dbReference>
<dbReference type="CDD" id="cd04472">
    <property type="entry name" value="S1_PNPase"/>
    <property type="match status" value="1"/>
</dbReference>
<evidence type="ECO:0000256" key="7">
    <source>
        <dbReference type="ARBA" id="ARBA00022884"/>
    </source>
</evidence>
<keyword evidence="5 8" id="KW-0479">Metal-binding</keyword>
<dbReference type="CDD" id="cd11364">
    <property type="entry name" value="RNase_PH_PNPase_2"/>
    <property type="match status" value="1"/>
</dbReference>
<dbReference type="SUPFAM" id="SSF46915">
    <property type="entry name" value="Polynucleotide phosphorylase/guanosine pentaphosphate synthase (PNPase/GPSI), domain 3"/>
    <property type="match status" value="1"/>
</dbReference>
<dbReference type="Proteomes" id="UP000236173">
    <property type="component" value="Unassembled WGS sequence"/>
</dbReference>
<dbReference type="FunFam" id="2.40.50.140:FF:000189">
    <property type="entry name" value="Polyribonucleotide nucleotidyltransferase, putative"/>
    <property type="match status" value="1"/>
</dbReference>
<dbReference type="FunFam" id="3.30.230.70:FF:000002">
    <property type="entry name" value="Polyribonucleotide nucleotidyltransferase"/>
    <property type="match status" value="1"/>
</dbReference>
<protein>
    <recommendedName>
        <fullName evidence="8">Polyribonucleotide nucleotidyltransferase</fullName>
        <ecNumber evidence="8">2.7.7.8</ecNumber>
    </recommendedName>
    <alternativeName>
        <fullName evidence="8">Polynucleotide phosphorylase</fullName>
        <shortName evidence="8">PNPase</shortName>
    </alternativeName>
</protein>
<dbReference type="SUPFAM" id="SSF54211">
    <property type="entry name" value="Ribosomal protein S5 domain 2-like"/>
    <property type="match status" value="2"/>
</dbReference>
<evidence type="ECO:0000256" key="5">
    <source>
        <dbReference type="ARBA" id="ARBA00022723"/>
    </source>
</evidence>
<organism evidence="11 12">
    <name type="scientific">Candidatus Fervidibacter japonicus</name>
    <dbReference type="NCBI Taxonomy" id="2035412"/>
    <lineage>
        <taxon>Bacteria</taxon>
        <taxon>Candidatus Fervidibacterota</taxon>
        <taxon>Candidatus Fervidibacter</taxon>
    </lineage>
</organism>
<dbReference type="SUPFAM" id="SSF54791">
    <property type="entry name" value="Eukaryotic type KH-domain (KH-domain type I)"/>
    <property type="match status" value="1"/>
</dbReference>
<dbReference type="InterPro" id="IPR036612">
    <property type="entry name" value="KH_dom_type_1_sf"/>
</dbReference>
<comment type="caution">
    <text evidence="11">The sequence shown here is derived from an EMBL/GenBank/DDBJ whole genome shotgun (WGS) entry which is preliminary data.</text>
</comment>
<dbReference type="GO" id="GO:0006396">
    <property type="term" value="P:RNA processing"/>
    <property type="evidence" value="ECO:0007669"/>
    <property type="project" value="InterPro"/>
</dbReference>
<dbReference type="InterPro" id="IPR036345">
    <property type="entry name" value="ExoRNase_PH_dom2_sf"/>
</dbReference>
<dbReference type="Pfam" id="PF00575">
    <property type="entry name" value="S1"/>
    <property type="match status" value="1"/>
</dbReference>
<dbReference type="PROSITE" id="PS50126">
    <property type="entry name" value="S1"/>
    <property type="match status" value="1"/>
</dbReference>
<feature type="region of interest" description="Disordered" evidence="9">
    <location>
        <begin position="694"/>
        <end position="740"/>
    </location>
</feature>
<keyword evidence="2 8" id="KW-0963">Cytoplasm</keyword>
<dbReference type="InterPro" id="IPR001247">
    <property type="entry name" value="ExoRNase_PH_dom1"/>
</dbReference>
<comment type="function">
    <text evidence="8">Involved in mRNA degradation. Catalyzes the phosphorolysis of single-stranded polyribonucleotides processively in the 3'- to 5'-direction.</text>
</comment>
<dbReference type="Gene3D" id="2.40.50.140">
    <property type="entry name" value="Nucleic acid-binding proteins"/>
    <property type="match status" value="1"/>
</dbReference>
<evidence type="ECO:0000313" key="12">
    <source>
        <dbReference type="Proteomes" id="UP000236173"/>
    </source>
</evidence>
<comment type="cofactor">
    <cofactor evidence="8">
        <name>Mg(2+)</name>
        <dbReference type="ChEBI" id="CHEBI:18420"/>
    </cofactor>
</comment>
<dbReference type="PROSITE" id="PS50084">
    <property type="entry name" value="KH_TYPE_1"/>
    <property type="match status" value="1"/>
</dbReference>
<dbReference type="InterPro" id="IPR015848">
    <property type="entry name" value="PNPase_PH_RNA-bd_bac/org-type"/>
</dbReference>
<feature type="binding site" evidence="8">
    <location>
        <position position="487"/>
    </location>
    <ligand>
        <name>Mg(2+)</name>
        <dbReference type="ChEBI" id="CHEBI:18420"/>
    </ligand>
</feature>
<evidence type="ECO:0000313" key="11">
    <source>
        <dbReference type="EMBL" id="GBC99656.1"/>
    </source>
</evidence>
<feature type="domain" description="S1 motif" evidence="10">
    <location>
        <begin position="623"/>
        <end position="691"/>
    </location>
</feature>
<dbReference type="NCBIfam" id="TIGR03591">
    <property type="entry name" value="polynuc_phos"/>
    <property type="match status" value="1"/>
</dbReference>
<feature type="binding site" evidence="8">
    <location>
        <position position="493"/>
    </location>
    <ligand>
        <name>Mg(2+)</name>
        <dbReference type="ChEBI" id="CHEBI:18420"/>
    </ligand>
</feature>
<dbReference type="Pfam" id="PF03726">
    <property type="entry name" value="PNPase"/>
    <property type="match status" value="1"/>
</dbReference>
<dbReference type="GO" id="GO:0003723">
    <property type="term" value="F:RNA binding"/>
    <property type="evidence" value="ECO:0007669"/>
    <property type="project" value="UniProtKB-UniRule"/>
</dbReference>
<keyword evidence="6 8" id="KW-0460">Magnesium</keyword>
<dbReference type="EMBL" id="BEHT01000033">
    <property type="protein sequence ID" value="GBC99656.1"/>
    <property type="molecule type" value="Genomic_DNA"/>
</dbReference>
<accession>A0A2H5XEP6</accession>
<dbReference type="HAMAP" id="MF_01595">
    <property type="entry name" value="PNPase"/>
    <property type="match status" value="1"/>
</dbReference>
<dbReference type="InterPro" id="IPR012340">
    <property type="entry name" value="NA-bd_OB-fold"/>
</dbReference>
<evidence type="ECO:0000256" key="9">
    <source>
        <dbReference type="SAM" id="MobiDB-lite"/>
    </source>
</evidence>
<dbReference type="GO" id="GO:0000287">
    <property type="term" value="F:magnesium ion binding"/>
    <property type="evidence" value="ECO:0007669"/>
    <property type="project" value="UniProtKB-UniRule"/>
</dbReference>
<dbReference type="GO" id="GO:0006402">
    <property type="term" value="P:mRNA catabolic process"/>
    <property type="evidence" value="ECO:0007669"/>
    <property type="project" value="UniProtKB-UniRule"/>
</dbReference>
<dbReference type="PIRSF" id="PIRSF005499">
    <property type="entry name" value="PNPase"/>
    <property type="match status" value="1"/>
</dbReference>
<dbReference type="InterPro" id="IPR036456">
    <property type="entry name" value="PNPase_PH_RNA-bd_sf"/>
</dbReference>
<evidence type="ECO:0000256" key="4">
    <source>
        <dbReference type="ARBA" id="ARBA00022695"/>
    </source>
</evidence>
<comment type="catalytic activity">
    <reaction evidence="8">
        <text>RNA(n+1) + phosphate = RNA(n) + a ribonucleoside 5'-diphosphate</text>
        <dbReference type="Rhea" id="RHEA:22096"/>
        <dbReference type="Rhea" id="RHEA-COMP:14527"/>
        <dbReference type="Rhea" id="RHEA-COMP:17342"/>
        <dbReference type="ChEBI" id="CHEBI:43474"/>
        <dbReference type="ChEBI" id="CHEBI:57930"/>
        <dbReference type="ChEBI" id="CHEBI:140395"/>
        <dbReference type="EC" id="2.7.7.8"/>
    </reaction>
</comment>
<evidence type="ECO:0000259" key="10">
    <source>
        <dbReference type="PROSITE" id="PS50126"/>
    </source>
</evidence>
<dbReference type="EC" id="2.7.7.8" evidence="8"/>
<dbReference type="InterPro" id="IPR020568">
    <property type="entry name" value="Ribosomal_Su5_D2-typ_SF"/>
</dbReference>
<reference evidence="12" key="1">
    <citation type="submission" date="2017-09" db="EMBL/GenBank/DDBJ databases">
        <title>Metaegenomics of thermophilic ammonia-oxidizing enrichment culture.</title>
        <authorList>
            <person name="Kato S."/>
            <person name="Suzuki K."/>
        </authorList>
    </citation>
    <scope>NUCLEOTIDE SEQUENCE [LARGE SCALE GENOMIC DNA]</scope>
</reference>
<sequence length="740" mass="80148">MREVVVSREIAGRTLSLATGALAPQADAAVVVRYGDSMVLVTVVRAKEVRTGIDFFPLVVDFEERMYAAGRIPGHRFMRREGRPSDQAILTARLIDRSIRPLFPKGALNDVQVIVTALSFDYENPLDLLGLIGASAALTISDIPFDGPVAAVRVGLLGDTFVVNPPFKRLEESRLDLVVASTQQAVVMIEAGAHQIPEQQMMDAIVLAHRAAQPLIELQEELREKVGREKVPFTTLLPDEALTNLILERYGAAIRAAVLQSSKEVRETKVRELKEQVVSALAASVSEEKQTLLPLSFDEAVHRTVRDMILREGVRPDGRGYYDIRPISCAVGISPRAHGSGLFQRGETQVLTIATLGATSEEMLVETILEEEATKRFMHQYNFPPYSTGEVRPLRGPSRREIGHGALAERALEPVIPDEDAFPYTIRLVSEVLSSNGSTSMASVCGSTLALMDAGVPILAPVAGISVGLVSGGDKAALLTDIQGTEDAHGDMDFKIAGTREGITAIQLDLKLKGLSFDLIERALYQAREARLFILDKIAEVIDKPRPELSPHAPRVITIRIPTEKIGEVIGPRGKHIKHIQQETDAVIDIHPDGTVFITCPDLERAEKAAEMIRLYAADPEVGKVYKGRVTRILPFGALVEILPGKEGLLHISQISHERIAAVSDVLKVGDEVEVKVLGVEPDGKIALSRKVLLPAPTPMRPGGTGGPTGSSGGRPFGGRPRSGPSPHPRHPRDRGTGSS</sequence>
<dbReference type="Gene3D" id="3.30.230.70">
    <property type="entry name" value="GHMP Kinase, N-terminal domain"/>
    <property type="match status" value="2"/>
</dbReference>
<dbReference type="CDD" id="cd02393">
    <property type="entry name" value="KH-I_PNPase"/>
    <property type="match status" value="1"/>
</dbReference>
<evidence type="ECO:0000256" key="8">
    <source>
        <dbReference type="HAMAP-Rule" id="MF_01595"/>
    </source>
</evidence>
<evidence type="ECO:0000256" key="6">
    <source>
        <dbReference type="ARBA" id="ARBA00022842"/>
    </source>
</evidence>
<dbReference type="Pfam" id="PF03725">
    <property type="entry name" value="RNase_PH_C"/>
    <property type="match status" value="2"/>
</dbReference>
<dbReference type="SMART" id="SM00322">
    <property type="entry name" value="KH"/>
    <property type="match status" value="1"/>
</dbReference>
<keyword evidence="3 8" id="KW-0808">Transferase</keyword>
<gene>
    <name evidence="8 11" type="primary">pnp</name>
    <name evidence="11" type="ORF">HRbin17_02185</name>
</gene>
<dbReference type="GO" id="GO:0005829">
    <property type="term" value="C:cytosol"/>
    <property type="evidence" value="ECO:0007669"/>
    <property type="project" value="TreeGrafter"/>
</dbReference>
<dbReference type="Gene3D" id="3.30.1370.10">
    <property type="entry name" value="K Homology domain, type 1"/>
    <property type="match status" value="1"/>
</dbReference>
<dbReference type="Pfam" id="PF01138">
    <property type="entry name" value="RNase_PH"/>
    <property type="match status" value="2"/>
</dbReference>
<comment type="similarity">
    <text evidence="1 8">Belongs to the polyribonucleotide nucleotidyltransferase family.</text>
</comment>
<dbReference type="InterPro" id="IPR015847">
    <property type="entry name" value="ExoRNase_PH_dom2"/>
</dbReference>
<evidence type="ECO:0000256" key="2">
    <source>
        <dbReference type="ARBA" id="ARBA00022490"/>
    </source>
</evidence>
<dbReference type="CDD" id="cd11363">
    <property type="entry name" value="RNase_PH_PNPase_1"/>
    <property type="match status" value="1"/>
</dbReference>
<dbReference type="SMART" id="SM00316">
    <property type="entry name" value="S1"/>
    <property type="match status" value="1"/>
</dbReference>
<dbReference type="Pfam" id="PF00013">
    <property type="entry name" value="KH_1"/>
    <property type="match status" value="1"/>
</dbReference>
<name>A0A2H5XEP6_9BACT</name>
<proteinExistence type="inferred from homology"/>
<dbReference type="AlphaFoldDB" id="A0A2H5XEP6"/>
<dbReference type="GO" id="GO:0004654">
    <property type="term" value="F:polyribonucleotide nucleotidyltransferase activity"/>
    <property type="evidence" value="ECO:0007669"/>
    <property type="project" value="UniProtKB-UniRule"/>
</dbReference>
<dbReference type="SUPFAM" id="SSF50249">
    <property type="entry name" value="Nucleic acid-binding proteins"/>
    <property type="match status" value="1"/>
</dbReference>
<keyword evidence="7 8" id="KW-0694">RNA-binding</keyword>
<dbReference type="FunFam" id="3.30.1370.10:FF:000001">
    <property type="entry name" value="Polyribonucleotide nucleotidyltransferase"/>
    <property type="match status" value="1"/>
</dbReference>
<dbReference type="InterPro" id="IPR027408">
    <property type="entry name" value="PNPase/RNase_PH_dom_sf"/>
</dbReference>
<evidence type="ECO:0000256" key="3">
    <source>
        <dbReference type="ARBA" id="ARBA00022679"/>
    </source>
</evidence>
<dbReference type="NCBIfam" id="NF008805">
    <property type="entry name" value="PRK11824.1"/>
    <property type="match status" value="1"/>
</dbReference>
<dbReference type="PANTHER" id="PTHR11252:SF0">
    <property type="entry name" value="POLYRIBONUCLEOTIDE NUCLEOTIDYLTRANSFERASE 1, MITOCHONDRIAL"/>
    <property type="match status" value="1"/>
</dbReference>
<evidence type="ECO:0000256" key="1">
    <source>
        <dbReference type="ARBA" id="ARBA00007404"/>
    </source>
</evidence>
<dbReference type="InterPro" id="IPR003029">
    <property type="entry name" value="S1_domain"/>
</dbReference>
<feature type="compositionally biased region" description="Gly residues" evidence="9">
    <location>
        <begin position="703"/>
        <end position="717"/>
    </location>
</feature>
<dbReference type="GO" id="GO:0000175">
    <property type="term" value="F:3'-5'-RNA exonuclease activity"/>
    <property type="evidence" value="ECO:0007669"/>
    <property type="project" value="TreeGrafter"/>
</dbReference>
<dbReference type="InterPro" id="IPR012162">
    <property type="entry name" value="PNPase"/>
</dbReference>
<dbReference type="SUPFAM" id="SSF55666">
    <property type="entry name" value="Ribonuclease PH domain 2-like"/>
    <property type="match status" value="2"/>
</dbReference>
<dbReference type="InterPro" id="IPR004088">
    <property type="entry name" value="KH_dom_type_1"/>
</dbReference>
<dbReference type="PANTHER" id="PTHR11252">
    <property type="entry name" value="POLYRIBONUCLEOTIDE NUCLEOTIDYLTRANSFERASE"/>
    <property type="match status" value="1"/>
</dbReference>
<dbReference type="FunFam" id="3.30.230.70:FF:000001">
    <property type="entry name" value="Polyribonucleotide nucleotidyltransferase"/>
    <property type="match status" value="1"/>
</dbReference>
<keyword evidence="4 8" id="KW-0548">Nucleotidyltransferase</keyword>
<comment type="subcellular location">
    <subcellularLocation>
        <location evidence="8">Cytoplasm</location>
    </subcellularLocation>
</comment>